<keyword evidence="1" id="KW-0732">Signal</keyword>
<dbReference type="EMBL" id="MG736312">
    <property type="protein sequence ID" value="AVX52221.1"/>
    <property type="molecule type" value="Genomic_DNA"/>
</dbReference>
<accession>A0A2U7XWZ5</accession>
<sequence length="116" mass="12301">MTIINNVLCASDKIMKKNLLIAAIVAAGITPAMADAGQPVGRLYKIGTHTIEMDADCMIRSVDGSPATLSVAVSGHMDFNLANGGIAESEPRPNHHTCKVYAGSDVRTIHIKEQTQ</sequence>
<organism evidence="2">
    <name type="scientific">Klebsiella pneumoniae</name>
    <dbReference type="NCBI Taxonomy" id="573"/>
    <lineage>
        <taxon>Bacteria</taxon>
        <taxon>Pseudomonadati</taxon>
        <taxon>Pseudomonadota</taxon>
        <taxon>Gammaproteobacteria</taxon>
        <taxon>Enterobacterales</taxon>
        <taxon>Enterobacteriaceae</taxon>
        <taxon>Klebsiella/Raoultella group</taxon>
        <taxon>Klebsiella</taxon>
        <taxon>Klebsiella pneumoniae complex</taxon>
    </lineage>
</organism>
<keyword evidence="2" id="KW-0614">Plasmid</keyword>
<geneLocation type="plasmid" evidence="2">
    <name>pKP91</name>
</geneLocation>
<proteinExistence type="predicted"/>
<protein>
    <submittedName>
        <fullName evidence="2">Uncharacterized protein</fullName>
    </submittedName>
</protein>
<reference evidence="2" key="1">
    <citation type="journal article" date="2018" name="Emerg. Microbes Infect.">
        <title>Identified a colistin-resistance gene mcr-8.1 in klebsiella pneumoniae.</title>
        <authorList>
            <person name="Wang X."/>
            <person name="Wang Y."/>
            <person name="Shen Z."/>
        </authorList>
    </citation>
    <scope>NUCLEOTIDE SEQUENCE</scope>
    <source>
        <strain evidence="2">KP91</strain>
        <plasmid evidence="2">pKP91</plasmid>
    </source>
</reference>
<feature type="chain" id="PRO_5016166264" evidence="1">
    <location>
        <begin position="35"/>
        <end position="116"/>
    </location>
</feature>
<dbReference type="AlphaFoldDB" id="A0A2U7XWZ5"/>
<evidence type="ECO:0000313" key="2">
    <source>
        <dbReference type="EMBL" id="AVX52221.1"/>
    </source>
</evidence>
<gene>
    <name evidence="2" type="ORF">pKP91-00058</name>
</gene>
<feature type="signal peptide" evidence="1">
    <location>
        <begin position="1"/>
        <end position="34"/>
    </location>
</feature>
<name>A0A2U7XWZ5_KLEPN</name>
<evidence type="ECO:0000256" key="1">
    <source>
        <dbReference type="SAM" id="SignalP"/>
    </source>
</evidence>
<dbReference type="RefSeq" id="WP_223349401.1">
    <property type="nucleotide sequence ID" value="NZ_CP030067.1"/>
</dbReference>